<protein>
    <submittedName>
        <fullName evidence="1">Uncharacterized protein</fullName>
    </submittedName>
</protein>
<dbReference type="Proteomes" id="UP000290545">
    <property type="component" value="Unassembled WGS sequence"/>
</dbReference>
<sequence>MKTQFNVIAVVCTLLILATSCKKEKQGIQLTQNAITDKIPVEVKEYFASIGFDSATLALQNGKYVIEGDMLFRLYTQLSYSNCKASFLVRQLL</sequence>
<comment type="caution">
    <text evidence="1">The sequence shown here is derived from an EMBL/GenBank/DDBJ whole genome shotgun (WGS) entry which is preliminary data.</text>
</comment>
<organism evidence="1 2">
    <name type="scientific">Filimonas effusa</name>
    <dbReference type="NCBI Taxonomy" id="2508721"/>
    <lineage>
        <taxon>Bacteria</taxon>
        <taxon>Pseudomonadati</taxon>
        <taxon>Bacteroidota</taxon>
        <taxon>Chitinophagia</taxon>
        <taxon>Chitinophagales</taxon>
        <taxon>Chitinophagaceae</taxon>
        <taxon>Filimonas</taxon>
    </lineage>
</organism>
<name>A0A4Q1D6I8_9BACT</name>
<gene>
    <name evidence="1" type="ORF">ESB13_15485</name>
</gene>
<accession>A0A4Q1D6I8</accession>
<proteinExistence type="predicted"/>
<dbReference type="EMBL" id="SDHZ01000002">
    <property type="protein sequence ID" value="RXK83493.1"/>
    <property type="molecule type" value="Genomic_DNA"/>
</dbReference>
<keyword evidence="2" id="KW-1185">Reference proteome</keyword>
<evidence type="ECO:0000313" key="2">
    <source>
        <dbReference type="Proteomes" id="UP000290545"/>
    </source>
</evidence>
<reference evidence="1 2" key="1">
    <citation type="submission" date="2019-01" db="EMBL/GenBank/DDBJ databases">
        <title>Filimonas sp. strain TTM-71.</title>
        <authorList>
            <person name="Chen W.-M."/>
        </authorList>
    </citation>
    <scope>NUCLEOTIDE SEQUENCE [LARGE SCALE GENOMIC DNA]</scope>
    <source>
        <strain evidence="1 2">TTM-71</strain>
    </source>
</reference>
<dbReference type="RefSeq" id="WP_129004546.1">
    <property type="nucleotide sequence ID" value="NZ_SDHZ01000002.1"/>
</dbReference>
<evidence type="ECO:0000313" key="1">
    <source>
        <dbReference type="EMBL" id="RXK83493.1"/>
    </source>
</evidence>
<dbReference type="AlphaFoldDB" id="A0A4Q1D6I8"/>
<dbReference type="PROSITE" id="PS51257">
    <property type="entry name" value="PROKAR_LIPOPROTEIN"/>
    <property type="match status" value="1"/>
</dbReference>